<reference evidence="2" key="1">
    <citation type="submission" date="2021-05" db="EMBL/GenBank/DDBJ databases">
        <authorList>
            <person name="Alioto T."/>
            <person name="Alioto T."/>
            <person name="Gomez Garrido J."/>
        </authorList>
    </citation>
    <scope>NUCLEOTIDE SEQUENCE</scope>
</reference>
<name>A0A8D8ZTV0_9HEMI</name>
<protein>
    <recommendedName>
        <fullName evidence="3">Secreted protein</fullName>
    </recommendedName>
</protein>
<proteinExistence type="predicted"/>
<dbReference type="AlphaFoldDB" id="A0A8D8ZTV0"/>
<sequence>MRDGYPLVHTILFLHLTLIYMGETSGQTVWLCPHDVPLHLLQYQKKNIMNQMNQNTTRTKTNPIQTKTTRSSLTVPCRTMFPSILTRKLVSLSTLSQRCLPVPHQAPCSQAPSSQPPTLWDLALTMQCTTSSILD</sequence>
<evidence type="ECO:0000256" key="1">
    <source>
        <dbReference type="SAM" id="SignalP"/>
    </source>
</evidence>
<organism evidence="2">
    <name type="scientific">Cacopsylla melanoneura</name>
    <dbReference type="NCBI Taxonomy" id="428564"/>
    <lineage>
        <taxon>Eukaryota</taxon>
        <taxon>Metazoa</taxon>
        <taxon>Ecdysozoa</taxon>
        <taxon>Arthropoda</taxon>
        <taxon>Hexapoda</taxon>
        <taxon>Insecta</taxon>
        <taxon>Pterygota</taxon>
        <taxon>Neoptera</taxon>
        <taxon>Paraneoptera</taxon>
        <taxon>Hemiptera</taxon>
        <taxon>Sternorrhyncha</taxon>
        <taxon>Psylloidea</taxon>
        <taxon>Psyllidae</taxon>
        <taxon>Psyllinae</taxon>
        <taxon>Cacopsylla</taxon>
    </lineage>
</organism>
<evidence type="ECO:0008006" key="3">
    <source>
        <dbReference type="Google" id="ProtNLM"/>
    </source>
</evidence>
<feature type="chain" id="PRO_5036262698" description="Secreted protein" evidence="1">
    <location>
        <begin position="27"/>
        <end position="135"/>
    </location>
</feature>
<dbReference type="EMBL" id="HBUF01537488">
    <property type="protein sequence ID" value="CAG6753799.1"/>
    <property type="molecule type" value="Transcribed_RNA"/>
</dbReference>
<dbReference type="EMBL" id="HBUF01193327">
    <property type="protein sequence ID" value="CAG6659096.1"/>
    <property type="molecule type" value="Transcribed_RNA"/>
</dbReference>
<feature type="signal peptide" evidence="1">
    <location>
        <begin position="1"/>
        <end position="26"/>
    </location>
</feature>
<accession>A0A8D8ZTV0</accession>
<evidence type="ECO:0000313" key="2">
    <source>
        <dbReference type="EMBL" id="CAG6753799.1"/>
    </source>
</evidence>
<keyword evidence="1" id="KW-0732">Signal</keyword>